<gene>
    <name evidence="2" type="ORF">EK0264_02015</name>
</gene>
<dbReference type="RefSeq" id="WP_159542408.1">
    <property type="nucleotide sequence ID" value="NZ_CP047156.1"/>
</dbReference>
<dbReference type="AlphaFoldDB" id="A0A7L4YJW4"/>
<dbReference type="Proteomes" id="UP000463857">
    <property type="component" value="Chromosome"/>
</dbReference>
<organism evidence="2 3">
    <name type="scientific">Epidermidibacterium keratini</name>
    <dbReference type="NCBI Taxonomy" id="1891644"/>
    <lineage>
        <taxon>Bacteria</taxon>
        <taxon>Bacillati</taxon>
        <taxon>Actinomycetota</taxon>
        <taxon>Actinomycetes</taxon>
        <taxon>Sporichthyales</taxon>
        <taxon>Sporichthyaceae</taxon>
        <taxon>Epidermidibacterium</taxon>
    </lineage>
</organism>
<dbReference type="KEGG" id="eke:EK0264_02015"/>
<protein>
    <submittedName>
        <fullName evidence="2">Uncharacterized protein</fullName>
    </submittedName>
</protein>
<accession>A0A7L4YJW4</accession>
<keyword evidence="3" id="KW-1185">Reference proteome</keyword>
<evidence type="ECO:0000313" key="3">
    <source>
        <dbReference type="Proteomes" id="UP000463857"/>
    </source>
</evidence>
<reference evidence="2 3" key="1">
    <citation type="journal article" date="2018" name="Int. J. Syst. Evol. Microbiol.">
        <title>Epidermidibacterium keratini gen. nov., sp. nov., a member of the family Sporichthyaceae, isolated from keratin epidermis.</title>
        <authorList>
            <person name="Lee D.G."/>
            <person name="Trujillo M.E."/>
            <person name="Kang S."/>
            <person name="Nam J.J."/>
            <person name="Kim Y.J."/>
        </authorList>
    </citation>
    <scope>NUCLEOTIDE SEQUENCE [LARGE SCALE GENOMIC DNA]</scope>
    <source>
        <strain evidence="2 3">EPI-7</strain>
    </source>
</reference>
<proteinExistence type="predicted"/>
<sequence length="119" mass="12458">MSEDQDKVEGLTDELRKLAAALGKLDDHTAHDAPAGAVSGESETTQPAACRYCPICQLIALARGQRTESLDSLVTAATGLLSALTSYVDQKAEQERGPGTATGDQRGDGSGRVERIDLS</sequence>
<evidence type="ECO:0000313" key="2">
    <source>
        <dbReference type="EMBL" id="QHB99182.1"/>
    </source>
</evidence>
<name>A0A7L4YJW4_9ACTN</name>
<evidence type="ECO:0000256" key="1">
    <source>
        <dbReference type="SAM" id="MobiDB-lite"/>
    </source>
</evidence>
<dbReference type="InParanoid" id="A0A7L4YJW4"/>
<feature type="region of interest" description="Disordered" evidence="1">
    <location>
        <begin position="89"/>
        <end position="119"/>
    </location>
</feature>
<dbReference type="OrthoDB" id="5244810at2"/>
<feature type="compositionally biased region" description="Basic and acidic residues" evidence="1">
    <location>
        <begin position="105"/>
        <end position="119"/>
    </location>
</feature>
<dbReference type="EMBL" id="CP047156">
    <property type="protein sequence ID" value="QHB99182.1"/>
    <property type="molecule type" value="Genomic_DNA"/>
</dbReference>